<evidence type="ECO:0000256" key="3">
    <source>
        <dbReference type="ARBA" id="ARBA00005790"/>
    </source>
</evidence>
<gene>
    <name evidence="14" type="ORF">DAPPUDRAFT_47611</name>
</gene>
<dbReference type="NCBIfam" id="TIGR03263">
    <property type="entry name" value="guanyl_kin"/>
    <property type="match status" value="1"/>
</dbReference>
<evidence type="ECO:0000256" key="9">
    <source>
        <dbReference type="ARBA" id="ARBA00022777"/>
    </source>
</evidence>
<evidence type="ECO:0000256" key="10">
    <source>
        <dbReference type="ARBA" id="ARBA00022840"/>
    </source>
</evidence>
<comment type="similarity">
    <text evidence="3">Belongs to the guanylate kinase family.</text>
</comment>
<dbReference type="InterPro" id="IPR017665">
    <property type="entry name" value="Guanylate_kinase"/>
</dbReference>
<evidence type="ECO:0000256" key="2">
    <source>
        <dbReference type="ARBA" id="ARBA00004496"/>
    </source>
</evidence>
<dbReference type="CDD" id="cd00071">
    <property type="entry name" value="GMPK"/>
    <property type="match status" value="1"/>
</dbReference>
<evidence type="ECO:0000256" key="7">
    <source>
        <dbReference type="ARBA" id="ARBA00022679"/>
    </source>
</evidence>
<comment type="catalytic activity">
    <reaction evidence="12">
        <text>GMP + ATP = GDP + ADP</text>
        <dbReference type="Rhea" id="RHEA:20780"/>
        <dbReference type="ChEBI" id="CHEBI:30616"/>
        <dbReference type="ChEBI" id="CHEBI:58115"/>
        <dbReference type="ChEBI" id="CHEBI:58189"/>
        <dbReference type="ChEBI" id="CHEBI:456216"/>
        <dbReference type="EC" id="2.7.4.8"/>
    </reaction>
</comment>
<reference evidence="14 15" key="1">
    <citation type="journal article" date="2011" name="Science">
        <title>The ecoresponsive genome of Daphnia pulex.</title>
        <authorList>
            <person name="Colbourne J.K."/>
            <person name="Pfrender M.E."/>
            <person name="Gilbert D."/>
            <person name="Thomas W.K."/>
            <person name="Tucker A."/>
            <person name="Oakley T.H."/>
            <person name="Tokishita S."/>
            <person name="Aerts A."/>
            <person name="Arnold G.J."/>
            <person name="Basu M.K."/>
            <person name="Bauer D.J."/>
            <person name="Caceres C.E."/>
            <person name="Carmel L."/>
            <person name="Casola C."/>
            <person name="Choi J.H."/>
            <person name="Detter J.C."/>
            <person name="Dong Q."/>
            <person name="Dusheyko S."/>
            <person name="Eads B.D."/>
            <person name="Frohlich T."/>
            <person name="Geiler-Samerotte K.A."/>
            <person name="Gerlach D."/>
            <person name="Hatcher P."/>
            <person name="Jogdeo S."/>
            <person name="Krijgsveld J."/>
            <person name="Kriventseva E.V."/>
            <person name="Kultz D."/>
            <person name="Laforsch C."/>
            <person name="Lindquist E."/>
            <person name="Lopez J."/>
            <person name="Manak J.R."/>
            <person name="Muller J."/>
            <person name="Pangilinan J."/>
            <person name="Patwardhan R.P."/>
            <person name="Pitluck S."/>
            <person name="Pritham E.J."/>
            <person name="Rechtsteiner A."/>
            <person name="Rho M."/>
            <person name="Rogozin I.B."/>
            <person name="Sakarya O."/>
            <person name="Salamov A."/>
            <person name="Schaack S."/>
            <person name="Shapiro H."/>
            <person name="Shiga Y."/>
            <person name="Skalitzky C."/>
            <person name="Smith Z."/>
            <person name="Souvorov A."/>
            <person name="Sung W."/>
            <person name="Tang Z."/>
            <person name="Tsuchiya D."/>
            <person name="Tu H."/>
            <person name="Vos H."/>
            <person name="Wang M."/>
            <person name="Wolf Y.I."/>
            <person name="Yamagata H."/>
            <person name="Yamada T."/>
            <person name="Ye Y."/>
            <person name="Shaw J.R."/>
            <person name="Andrews J."/>
            <person name="Crease T.J."/>
            <person name="Tang H."/>
            <person name="Lucas S.M."/>
            <person name="Robertson H.M."/>
            <person name="Bork P."/>
            <person name="Koonin E.V."/>
            <person name="Zdobnov E.M."/>
            <person name="Grigoriev I.V."/>
            <person name="Lynch M."/>
            <person name="Boore J.L."/>
        </authorList>
    </citation>
    <scope>NUCLEOTIDE SEQUENCE [LARGE SCALE GENOMIC DNA]</scope>
</reference>
<dbReference type="KEGG" id="dpx:DAPPUDRAFT_47611"/>
<dbReference type="AlphaFoldDB" id="E9G9D8"/>
<dbReference type="InterPro" id="IPR008144">
    <property type="entry name" value="Guanylate_kin-like_dom"/>
</dbReference>
<dbReference type="SMART" id="SM00072">
    <property type="entry name" value="GuKc"/>
    <property type="match status" value="1"/>
</dbReference>
<dbReference type="Gene3D" id="3.40.50.300">
    <property type="entry name" value="P-loop containing nucleotide triphosphate hydrolases"/>
    <property type="match status" value="2"/>
</dbReference>
<keyword evidence="9" id="KW-0418">Kinase</keyword>
<dbReference type="PANTHER" id="PTHR23117">
    <property type="entry name" value="GUANYLATE KINASE-RELATED"/>
    <property type="match status" value="1"/>
</dbReference>
<evidence type="ECO:0000256" key="1">
    <source>
        <dbReference type="ARBA" id="ARBA00003531"/>
    </source>
</evidence>
<dbReference type="InterPro" id="IPR008145">
    <property type="entry name" value="GK/Ca_channel_bsu"/>
</dbReference>
<evidence type="ECO:0000256" key="12">
    <source>
        <dbReference type="ARBA" id="ARBA00048594"/>
    </source>
</evidence>
<dbReference type="Gene3D" id="3.30.63.10">
    <property type="entry name" value="Guanylate Kinase phosphate binding domain"/>
    <property type="match status" value="1"/>
</dbReference>
<comment type="function">
    <text evidence="1">Essential for recycling GMP and indirectly, cGMP.</text>
</comment>
<evidence type="ECO:0000313" key="14">
    <source>
        <dbReference type="EMBL" id="EFX83894.1"/>
    </source>
</evidence>
<evidence type="ECO:0000256" key="11">
    <source>
        <dbReference type="ARBA" id="ARBA00030128"/>
    </source>
</evidence>
<dbReference type="PROSITE" id="PS50052">
    <property type="entry name" value="GUANYLATE_KINASE_2"/>
    <property type="match status" value="1"/>
</dbReference>
<dbReference type="Pfam" id="PF00625">
    <property type="entry name" value="Guanylate_kin"/>
    <property type="match status" value="1"/>
</dbReference>
<organism evidence="14 15">
    <name type="scientific">Daphnia pulex</name>
    <name type="common">Water flea</name>
    <dbReference type="NCBI Taxonomy" id="6669"/>
    <lineage>
        <taxon>Eukaryota</taxon>
        <taxon>Metazoa</taxon>
        <taxon>Ecdysozoa</taxon>
        <taxon>Arthropoda</taxon>
        <taxon>Crustacea</taxon>
        <taxon>Branchiopoda</taxon>
        <taxon>Diplostraca</taxon>
        <taxon>Cladocera</taxon>
        <taxon>Anomopoda</taxon>
        <taxon>Daphniidae</taxon>
        <taxon>Daphnia</taxon>
    </lineage>
</organism>
<dbReference type="GO" id="GO:0004385">
    <property type="term" value="F:GMP kinase activity"/>
    <property type="evidence" value="ECO:0000318"/>
    <property type="project" value="GO_Central"/>
</dbReference>
<dbReference type="OMA" id="FTSTIRM"/>
<dbReference type="eggNOG" id="KOG0707">
    <property type="taxonomic scope" value="Eukaryota"/>
</dbReference>
<dbReference type="InterPro" id="IPR027417">
    <property type="entry name" value="P-loop_NTPase"/>
</dbReference>
<evidence type="ECO:0000256" key="8">
    <source>
        <dbReference type="ARBA" id="ARBA00022741"/>
    </source>
</evidence>
<keyword evidence="15" id="KW-1185">Reference proteome</keyword>
<keyword evidence="10" id="KW-0067">ATP-binding</keyword>
<dbReference type="HOGENOM" id="CLU_001715_1_0_1"/>
<dbReference type="EC" id="2.7.4.8" evidence="4"/>
<dbReference type="Proteomes" id="UP000000305">
    <property type="component" value="Unassembled WGS sequence"/>
</dbReference>
<proteinExistence type="inferred from homology"/>
<keyword evidence="7" id="KW-0808">Transferase</keyword>
<dbReference type="GO" id="GO:0005829">
    <property type="term" value="C:cytosol"/>
    <property type="evidence" value="ECO:0000318"/>
    <property type="project" value="GO_Central"/>
</dbReference>
<keyword evidence="6" id="KW-0963">Cytoplasm</keyword>
<evidence type="ECO:0000256" key="4">
    <source>
        <dbReference type="ARBA" id="ARBA00012961"/>
    </source>
</evidence>
<accession>E9G9D8</accession>
<dbReference type="InParanoid" id="E9G9D8"/>
<keyword evidence="8" id="KW-0547">Nucleotide-binding</keyword>
<comment type="subcellular location">
    <subcellularLocation>
        <location evidence="2">Cytoplasm</location>
    </subcellularLocation>
</comment>
<dbReference type="STRING" id="6669.E9G9D8"/>
<dbReference type="PANTHER" id="PTHR23117:SF13">
    <property type="entry name" value="GUANYLATE KINASE"/>
    <property type="match status" value="1"/>
</dbReference>
<evidence type="ECO:0000259" key="13">
    <source>
        <dbReference type="PROSITE" id="PS50052"/>
    </source>
</evidence>
<evidence type="ECO:0000313" key="15">
    <source>
        <dbReference type="Proteomes" id="UP000000305"/>
    </source>
</evidence>
<dbReference type="HAMAP" id="MF_00328">
    <property type="entry name" value="Guanylate_kinase"/>
    <property type="match status" value="1"/>
</dbReference>
<feature type="domain" description="Guanylate kinase-like" evidence="13">
    <location>
        <begin position="4"/>
        <end position="183"/>
    </location>
</feature>
<dbReference type="PhylomeDB" id="E9G9D8"/>
<evidence type="ECO:0000256" key="5">
    <source>
        <dbReference type="ARBA" id="ARBA00016296"/>
    </source>
</evidence>
<name>E9G9D8_DAPPU</name>
<dbReference type="OrthoDB" id="6334211at2759"/>
<dbReference type="FunFam" id="3.30.63.10:FF:000005">
    <property type="entry name" value="Guanylate kinase"/>
    <property type="match status" value="1"/>
</dbReference>
<protein>
    <recommendedName>
        <fullName evidence="5">Guanylate kinase</fullName>
        <ecNumber evidence="4">2.7.4.8</ecNumber>
    </recommendedName>
    <alternativeName>
        <fullName evidence="11">GMP kinase</fullName>
    </alternativeName>
</protein>
<evidence type="ECO:0000256" key="6">
    <source>
        <dbReference type="ARBA" id="ARBA00022490"/>
    </source>
</evidence>
<dbReference type="GO" id="GO:0005524">
    <property type="term" value="F:ATP binding"/>
    <property type="evidence" value="ECO:0007669"/>
    <property type="project" value="UniProtKB-KW"/>
</dbReference>
<sequence length="212" mass="24340">MSNGLLIILSSPSGAGKTTVCRRLLAEDERLMLSISATTGPPRAAEKEGMDYFFLSPEAFHAWILEGAFLEYAPVLDNWYGTPREAVQARFAEGKDILFDVDWQGGRAISQKIPERTVRIFILPPSLKELERRLKGRNQDPEEIIQRRMAQAQQEISHWAEYDYVLVNEDLDETVHNVKSIIQAERLKKNHQRDLFDWVRALEAMPSQDFIP</sequence>
<dbReference type="EMBL" id="GL732536">
    <property type="protein sequence ID" value="EFX83894.1"/>
    <property type="molecule type" value="Genomic_DNA"/>
</dbReference>
<dbReference type="SUPFAM" id="SSF52540">
    <property type="entry name" value="P-loop containing nucleoside triphosphate hydrolases"/>
    <property type="match status" value="1"/>
</dbReference>